<dbReference type="EMBL" id="FN649746">
    <property type="protein sequence ID" value="CBJ48581.1"/>
    <property type="molecule type" value="Genomic_DNA"/>
</dbReference>
<dbReference type="EMBL" id="FN648586">
    <property type="protein sequence ID" value="CBJ48581.1"/>
    <property type="molecule type" value="Genomic_DNA"/>
</dbReference>
<feature type="compositionally biased region" description="Basic and acidic residues" evidence="1">
    <location>
        <begin position="105"/>
        <end position="116"/>
    </location>
</feature>
<name>D7FZV6_ECTSI</name>
<evidence type="ECO:0000313" key="3">
    <source>
        <dbReference type="Proteomes" id="UP000002630"/>
    </source>
</evidence>
<evidence type="ECO:0000256" key="1">
    <source>
        <dbReference type="SAM" id="MobiDB-lite"/>
    </source>
</evidence>
<proteinExistence type="predicted"/>
<dbReference type="Proteomes" id="UP000002630">
    <property type="component" value="Linkage Group LG21"/>
</dbReference>
<feature type="compositionally biased region" description="Basic residues" evidence="1">
    <location>
        <begin position="43"/>
        <end position="61"/>
    </location>
</feature>
<gene>
    <name evidence="2" type="ORF">Esi_0039_0017</name>
</gene>
<sequence length="148" mass="16616">MNLLGFLCESNLLGEELGKVECESITVRDEFSSGEHQEEHYERKKRRAHRQRNYFSRKNKTNKPGVRYYRKVLHVDNDDVLSIEGEDSYGQVHSPGSFAGDFTSDDDRGFGPDAPRRPSGGFREAASNIVARVLSGGADQRPVSPTQV</sequence>
<dbReference type="InParanoid" id="D7FZV6"/>
<protein>
    <submittedName>
        <fullName evidence="2">Uncharacterized protein</fullName>
    </submittedName>
</protein>
<keyword evidence="3" id="KW-1185">Reference proteome</keyword>
<accession>D7FZV6</accession>
<feature type="compositionally biased region" description="Basic and acidic residues" evidence="1">
    <location>
        <begin position="31"/>
        <end position="42"/>
    </location>
</feature>
<organism evidence="2 3">
    <name type="scientific">Ectocarpus siliculosus</name>
    <name type="common">Brown alga</name>
    <name type="synonym">Conferva siliculosa</name>
    <dbReference type="NCBI Taxonomy" id="2880"/>
    <lineage>
        <taxon>Eukaryota</taxon>
        <taxon>Sar</taxon>
        <taxon>Stramenopiles</taxon>
        <taxon>Ochrophyta</taxon>
        <taxon>PX clade</taxon>
        <taxon>Phaeophyceae</taxon>
        <taxon>Ectocarpales</taxon>
        <taxon>Ectocarpaceae</taxon>
        <taxon>Ectocarpus</taxon>
    </lineage>
</organism>
<feature type="region of interest" description="Disordered" evidence="1">
    <location>
        <begin position="87"/>
        <end position="124"/>
    </location>
</feature>
<feature type="region of interest" description="Disordered" evidence="1">
    <location>
        <begin position="31"/>
        <end position="61"/>
    </location>
</feature>
<reference evidence="2 3" key="1">
    <citation type="journal article" date="2010" name="Nature">
        <title>The Ectocarpus genome and the independent evolution of multicellularity in brown algae.</title>
        <authorList>
            <person name="Cock J.M."/>
            <person name="Sterck L."/>
            <person name="Rouze P."/>
            <person name="Scornet D."/>
            <person name="Allen A.E."/>
            <person name="Amoutzias G."/>
            <person name="Anthouard V."/>
            <person name="Artiguenave F."/>
            <person name="Aury J.M."/>
            <person name="Badger J.H."/>
            <person name="Beszteri B."/>
            <person name="Billiau K."/>
            <person name="Bonnet E."/>
            <person name="Bothwell J.H."/>
            <person name="Bowler C."/>
            <person name="Boyen C."/>
            <person name="Brownlee C."/>
            <person name="Carrano C.J."/>
            <person name="Charrier B."/>
            <person name="Cho G.Y."/>
            <person name="Coelho S.M."/>
            <person name="Collen J."/>
            <person name="Corre E."/>
            <person name="Da Silva C."/>
            <person name="Delage L."/>
            <person name="Delaroque N."/>
            <person name="Dittami S.M."/>
            <person name="Doulbeau S."/>
            <person name="Elias M."/>
            <person name="Farnham G."/>
            <person name="Gachon C.M."/>
            <person name="Gschloessl B."/>
            <person name="Heesch S."/>
            <person name="Jabbari K."/>
            <person name="Jubin C."/>
            <person name="Kawai H."/>
            <person name="Kimura K."/>
            <person name="Kloareg B."/>
            <person name="Kupper F.C."/>
            <person name="Lang D."/>
            <person name="Le Bail A."/>
            <person name="Leblanc C."/>
            <person name="Lerouge P."/>
            <person name="Lohr M."/>
            <person name="Lopez P.J."/>
            <person name="Martens C."/>
            <person name="Maumus F."/>
            <person name="Michel G."/>
            <person name="Miranda-Saavedra D."/>
            <person name="Morales J."/>
            <person name="Moreau H."/>
            <person name="Motomura T."/>
            <person name="Nagasato C."/>
            <person name="Napoli C.A."/>
            <person name="Nelson D.R."/>
            <person name="Nyvall-Collen P."/>
            <person name="Peters A.F."/>
            <person name="Pommier C."/>
            <person name="Potin P."/>
            <person name="Poulain J."/>
            <person name="Quesneville H."/>
            <person name="Read B."/>
            <person name="Rensing S.A."/>
            <person name="Ritter A."/>
            <person name="Rousvoal S."/>
            <person name="Samanta M."/>
            <person name="Samson G."/>
            <person name="Schroeder D.C."/>
            <person name="Segurens B."/>
            <person name="Strittmatter M."/>
            <person name="Tonon T."/>
            <person name="Tregear J.W."/>
            <person name="Valentin K."/>
            <person name="von Dassow P."/>
            <person name="Yamagishi T."/>
            <person name="Van de Peer Y."/>
            <person name="Wincker P."/>
        </authorList>
    </citation>
    <scope>NUCLEOTIDE SEQUENCE [LARGE SCALE GENOMIC DNA]</scope>
    <source>
        <strain evidence="3">Ec32 / CCAP1310/4</strain>
    </source>
</reference>
<evidence type="ECO:0000313" key="2">
    <source>
        <dbReference type="EMBL" id="CBJ48581.1"/>
    </source>
</evidence>
<dbReference type="AlphaFoldDB" id="D7FZV6"/>